<dbReference type="PANTHER" id="PTHR33876">
    <property type="entry name" value="UNNAMED PRODUCT"/>
    <property type="match status" value="1"/>
</dbReference>
<sequence>MATAIHLVWTGIAMGVVHVLTGPDHLSALATLSSSSSSSYPQVSKCYLFGLGARWGIGHSTGLMLVGGFFIMKDVLQNNHDDNESDDSDGKRLEIPDAVTHLFESFVGIFMLTLGFYGIYEARKIRYNEYTGDDVFVNDPISNNNNNNNKLRPLEVEATEIDSHSDDGYGGDSGGPHRRQDYTEPDDDLEEFRHNHDHTNSSFLACCAGIFHGLAGPGGVLGVVPAIQLHDPRLAICYLLSFCTTSIITMGTFSSAYGTFTTSLARDDDDDDCDDLEVSSLMIVEFWIRCVSASMSLLVGVTWLVLLAMGKLEDIMGRR</sequence>
<evidence type="ECO:0000313" key="4">
    <source>
        <dbReference type="EMBL" id="OEU21834.1"/>
    </source>
</evidence>
<dbReference type="Proteomes" id="UP000095751">
    <property type="component" value="Unassembled WGS sequence"/>
</dbReference>
<dbReference type="PANTHER" id="PTHR33876:SF4">
    <property type="entry name" value="CHLOROPLAST PROTEIN FOR GROWTH AND FERTILITY 2"/>
    <property type="match status" value="1"/>
</dbReference>
<keyword evidence="2" id="KW-1133">Transmembrane helix</keyword>
<dbReference type="KEGG" id="fcy:FRACYDRAFT_177935"/>
<keyword evidence="2" id="KW-0472">Membrane</keyword>
<keyword evidence="2" id="KW-0812">Transmembrane</keyword>
<protein>
    <recommendedName>
        <fullName evidence="6">Nickel/cobalt efflux system</fullName>
    </recommendedName>
</protein>
<evidence type="ECO:0008006" key="6">
    <source>
        <dbReference type="Google" id="ProtNLM"/>
    </source>
</evidence>
<reference evidence="4 5" key="1">
    <citation type="submission" date="2016-09" db="EMBL/GenBank/DDBJ databases">
        <title>Extensive genetic diversity and differential bi-allelic expression allows diatom success in the polar Southern Ocean.</title>
        <authorList>
            <consortium name="DOE Joint Genome Institute"/>
            <person name="Mock T."/>
            <person name="Otillar R.P."/>
            <person name="Strauss J."/>
            <person name="Dupont C."/>
            <person name="Frickenhaus S."/>
            <person name="Maumus F."/>
            <person name="Mcmullan M."/>
            <person name="Sanges R."/>
            <person name="Schmutz J."/>
            <person name="Toseland A."/>
            <person name="Valas R."/>
            <person name="Veluchamy A."/>
            <person name="Ward B.J."/>
            <person name="Allen A."/>
            <person name="Barry K."/>
            <person name="Falciatore A."/>
            <person name="Ferrante M."/>
            <person name="Fortunato A.E."/>
            <person name="Gloeckner G."/>
            <person name="Gruber A."/>
            <person name="Hipkin R."/>
            <person name="Janech M."/>
            <person name="Kroth P."/>
            <person name="Leese F."/>
            <person name="Lindquist E."/>
            <person name="Lyon B.R."/>
            <person name="Martin J."/>
            <person name="Mayer C."/>
            <person name="Parker M."/>
            <person name="Quesneville H."/>
            <person name="Raymond J."/>
            <person name="Uhlig C."/>
            <person name="Valentin K.U."/>
            <person name="Worden A.Z."/>
            <person name="Armbrust E.V."/>
            <person name="Bowler C."/>
            <person name="Green B."/>
            <person name="Moulton V."/>
            <person name="Van Oosterhout C."/>
            <person name="Grigoriev I."/>
        </authorList>
    </citation>
    <scope>NUCLEOTIDE SEQUENCE [LARGE SCALE GENOMIC DNA]</scope>
    <source>
        <strain evidence="4 5">CCMP1102</strain>
    </source>
</reference>
<gene>
    <name evidence="4" type="ORF">FRACYDRAFT_177935</name>
</gene>
<feature type="transmembrane region" description="Helical" evidence="2">
    <location>
        <begin position="235"/>
        <end position="257"/>
    </location>
</feature>
<evidence type="ECO:0000256" key="3">
    <source>
        <dbReference type="SAM" id="SignalP"/>
    </source>
</evidence>
<evidence type="ECO:0000313" key="5">
    <source>
        <dbReference type="Proteomes" id="UP000095751"/>
    </source>
</evidence>
<feature type="transmembrane region" description="Helical" evidence="2">
    <location>
        <begin position="286"/>
        <end position="309"/>
    </location>
</feature>
<name>A0A1E7FUM1_9STRA</name>
<feature type="chain" id="PRO_5009193626" description="Nickel/cobalt efflux system" evidence="3">
    <location>
        <begin position="22"/>
        <end position="319"/>
    </location>
</feature>
<accession>A0A1E7FUM1</accession>
<evidence type="ECO:0000256" key="2">
    <source>
        <dbReference type="SAM" id="Phobius"/>
    </source>
</evidence>
<dbReference type="OrthoDB" id="669460at2759"/>
<feature type="region of interest" description="Disordered" evidence="1">
    <location>
        <begin position="162"/>
        <end position="193"/>
    </location>
</feature>
<dbReference type="InParanoid" id="A0A1E7FUM1"/>
<keyword evidence="3" id="KW-0732">Signal</keyword>
<evidence type="ECO:0000256" key="1">
    <source>
        <dbReference type="SAM" id="MobiDB-lite"/>
    </source>
</evidence>
<organism evidence="4 5">
    <name type="scientific">Fragilariopsis cylindrus CCMP1102</name>
    <dbReference type="NCBI Taxonomy" id="635003"/>
    <lineage>
        <taxon>Eukaryota</taxon>
        <taxon>Sar</taxon>
        <taxon>Stramenopiles</taxon>
        <taxon>Ochrophyta</taxon>
        <taxon>Bacillariophyta</taxon>
        <taxon>Bacillariophyceae</taxon>
        <taxon>Bacillariophycidae</taxon>
        <taxon>Bacillariales</taxon>
        <taxon>Bacillariaceae</taxon>
        <taxon>Fragilariopsis</taxon>
    </lineage>
</organism>
<dbReference type="InterPro" id="IPR052776">
    <property type="entry name" value="Chloro_ReproSupport/MetalTrans"/>
</dbReference>
<dbReference type="AlphaFoldDB" id="A0A1E7FUM1"/>
<feature type="signal peptide" evidence="3">
    <location>
        <begin position="1"/>
        <end position="21"/>
    </location>
</feature>
<keyword evidence="5" id="KW-1185">Reference proteome</keyword>
<dbReference type="EMBL" id="KV784353">
    <property type="protein sequence ID" value="OEU21834.1"/>
    <property type="molecule type" value="Genomic_DNA"/>
</dbReference>
<feature type="transmembrane region" description="Helical" evidence="2">
    <location>
        <begin position="98"/>
        <end position="120"/>
    </location>
</feature>
<feature type="transmembrane region" description="Helical" evidence="2">
    <location>
        <begin position="46"/>
        <end position="72"/>
    </location>
</feature>
<proteinExistence type="predicted"/>